<dbReference type="SUPFAM" id="SSF55874">
    <property type="entry name" value="ATPase domain of HSP90 chaperone/DNA topoisomerase II/histidine kinase"/>
    <property type="match status" value="1"/>
</dbReference>
<organism evidence="2 3">
    <name type="scientific">Crotalaria pallida</name>
    <name type="common">Smooth rattlebox</name>
    <name type="synonym">Crotalaria striata</name>
    <dbReference type="NCBI Taxonomy" id="3830"/>
    <lineage>
        <taxon>Eukaryota</taxon>
        <taxon>Viridiplantae</taxon>
        <taxon>Streptophyta</taxon>
        <taxon>Embryophyta</taxon>
        <taxon>Tracheophyta</taxon>
        <taxon>Spermatophyta</taxon>
        <taxon>Magnoliopsida</taxon>
        <taxon>eudicotyledons</taxon>
        <taxon>Gunneridae</taxon>
        <taxon>Pentapetalae</taxon>
        <taxon>rosids</taxon>
        <taxon>fabids</taxon>
        <taxon>Fabales</taxon>
        <taxon>Fabaceae</taxon>
        <taxon>Papilionoideae</taxon>
        <taxon>50 kb inversion clade</taxon>
        <taxon>genistoids sensu lato</taxon>
        <taxon>core genistoids</taxon>
        <taxon>Crotalarieae</taxon>
        <taxon>Crotalaria</taxon>
    </lineage>
</organism>
<dbReference type="InterPro" id="IPR053334">
    <property type="entry name" value="Chloroplast_Sensor_Kinase"/>
</dbReference>
<dbReference type="InterPro" id="IPR003661">
    <property type="entry name" value="HisK_dim/P_dom"/>
</dbReference>
<dbReference type="PANTHER" id="PTHR48206">
    <property type="entry name" value="CHLOROPLAST SENSOR KINASE, CHLOROPLASTIC"/>
    <property type="match status" value="1"/>
</dbReference>
<evidence type="ECO:0000313" key="3">
    <source>
        <dbReference type="Proteomes" id="UP001372338"/>
    </source>
</evidence>
<dbReference type="PROSITE" id="PS51257">
    <property type="entry name" value="PROKAR_LIPOPROTEIN"/>
    <property type="match status" value="1"/>
</dbReference>
<gene>
    <name evidence="2" type="ORF">RIF29_42264</name>
</gene>
<comment type="caution">
    <text evidence="2">The sequence shown here is derived from an EMBL/GenBank/DDBJ whole genome shotgun (WGS) entry which is preliminary data.</text>
</comment>
<protein>
    <submittedName>
        <fullName evidence="2">Uncharacterized protein</fullName>
    </submittedName>
</protein>
<dbReference type="CDD" id="cd00082">
    <property type="entry name" value="HisKA"/>
    <property type="match status" value="1"/>
</dbReference>
<evidence type="ECO:0000313" key="2">
    <source>
        <dbReference type="EMBL" id="KAK7247382.1"/>
    </source>
</evidence>
<name>A0AAN9HTH2_CROPI</name>
<keyword evidence="3" id="KW-1185">Reference proteome</keyword>
<evidence type="ECO:0000256" key="1">
    <source>
        <dbReference type="ARBA" id="ARBA00023170"/>
    </source>
</evidence>
<dbReference type="EMBL" id="JAYWIO010000008">
    <property type="protein sequence ID" value="KAK7247382.1"/>
    <property type="molecule type" value="Genomic_DNA"/>
</dbReference>
<keyword evidence="1" id="KW-0675">Receptor</keyword>
<dbReference type="PANTHER" id="PTHR48206:SF1">
    <property type="entry name" value="CHLOROPLAST SENSOR KINASE, CHLOROPLASTIC"/>
    <property type="match status" value="1"/>
</dbReference>
<dbReference type="Gene3D" id="3.30.565.10">
    <property type="entry name" value="Histidine kinase-like ATPase, C-terminal domain"/>
    <property type="match status" value="1"/>
</dbReference>
<accession>A0AAN9HTH2</accession>
<dbReference type="AlphaFoldDB" id="A0AAN9HTH2"/>
<dbReference type="GO" id="GO:0000155">
    <property type="term" value="F:phosphorelay sensor kinase activity"/>
    <property type="evidence" value="ECO:0007669"/>
    <property type="project" value="InterPro"/>
</dbReference>
<dbReference type="Proteomes" id="UP001372338">
    <property type="component" value="Unassembled WGS sequence"/>
</dbReference>
<dbReference type="InterPro" id="IPR036890">
    <property type="entry name" value="HATPase_C_sf"/>
</dbReference>
<proteinExistence type="predicted"/>
<reference evidence="2 3" key="1">
    <citation type="submission" date="2024-01" db="EMBL/GenBank/DDBJ databases">
        <title>The genomes of 5 underutilized Papilionoideae crops provide insights into root nodulation and disease resistanc.</title>
        <authorList>
            <person name="Yuan L."/>
        </authorList>
    </citation>
    <scope>NUCLEOTIDE SEQUENCE [LARGE SCALE GENOMIC DNA]</scope>
    <source>
        <strain evidence="2">ZHUSHIDOU_FW_LH</strain>
        <tissue evidence="2">Leaf</tissue>
    </source>
</reference>
<sequence>MYHKHPFKNLRFKYESSSSSSSSSSSCVDNSIDHMPLNPIHPTEMLVCAITTTITPTTTSTTTVVPSPPPSLLPFKSLRHHLRFFSNSLSLPHHTPSHSHPSFSSSSSCSFQSLNLNPNSSSSSSSYSYSLRHVTTHPSDDDHLTLSSASALSAAIRYASTSPVDFTLRLETFEDNNSSGLLLPSPDFQRLCIHQLHLFRRIVPEAVLSVYVRPAGSYVMDRLELRRVALYPTDGEPESEGIVILVCHFNVPAGLRAAESALSNLQVKLVPECKAVVLPMVKHPFVVGFLVAELPLLEVGTHDKPQRDGQDNHGSLEDAYSMPPFLDLDKKSWEIQTLRVKDEPIGMYNFTSEQRLNAINISQSLAVAYVMDQKAMLLQQSTWQNNVRMSNLVEQIRGPLSSIQTLSKILSTQTKRSQISYDIVEVILEQGDRLSDVLQQLQDAVYLTKANIVRYNEEAIKKMNGSTHILSDAVRSQLLDSFPRDGSADKINKSSESLSLCTAARDIEMPLPPLALAPLQHGIRPCNVSEVLVDLVDAARPLAQNQKRVLELCELSSPLLAAVEEPALRQAFSNLIEGALLRTRVGGKVEIVSIAAPAGGTLVLIDDDGPDMHYMTQMHSLTPYGQELQSEDMIEDNMTWNFVAGLTIAREILESYGCVVRVISPRTKDAPLGAGGTRLELWLPSAIVTSDLSSQVQEV</sequence>